<feature type="domain" description="PKS/mFAS DH" evidence="8">
    <location>
        <begin position="3598"/>
        <end position="3891"/>
    </location>
</feature>
<dbReference type="InterPro" id="IPR018201">
    <property type="entry name" value="Ketoacyl_synth_AS"/>
</dbReference>
<dbReference type="InterPro" id="IPR050091">
    <property type="entry name" value="PKS_NRPS_Biosynth_Enz"/>
</dbReference>
<gene>
    <name evidence="9" type="ORF">SAMN02746065_108131</name>
</gene>
<keyword evidence="10" id="KW-1185">Reference proteome</keyword>
<dbReference type="PANTHER" id="PTHR43775">
    <property type="entry name" value="FATTY ACID SYNTHASE"/>
    <property type="match status" value="1"/>
</dbReference>
<evidence type="ECO:0000256" key="3">
    <source>
        <dbReference type="ARBA" id="ARBA00022679"/>
    </source>
</evidence>
<evidence type="ECO:0000256" key="2">
    <source>
        <dbReference type="ARBA" id="ARBA00022553"/>
    </source>
</evidence>
<feature type="domain" description="Carrier" evidence="6">
    <location>
        <begin position="2826"/>
        <end position="2902"/>
    </location>
</feature>
<feature type="domain" description="Carrier" evidence="6">
    <location>
        <begin position="2945"/>
        <end position="3021"/>
    </location>
</feature>
<dbReference type="InterPro" id="IPR036736">
    <property type="entry name" value="ACP-like_sf"/>
</dbReference>
<dbReference type="SMART" id="SM00822">
    <property type="entry name" value="PKS_KR"/>
    <property type="match status" value="1"/>
</dbReference>
<dbReference type="InterPro" id="IPR014030">
    <property type="entry name" value="Ketoacyl_synth_N"/>
</dbReference>
<evidence type="ECO:0000259" key="7">
    <source>
        <dbReference type="PROSITE" id="PS52004"/>
    </source>
</evidence>
<evidence type="ECO:0000313" key="10">
    <source>
        <dbReference type="Proteomes" id="UP000192418"/>
    </source>
</evidence>
<dbReference type="SMART" id="SM00825">
    <property type="entry name" value="PKS_KS"/>
    <property type="match status" value="1"/>
</dbReference>
<dbReference type="InterPro" id="IPR014043">
    <property type="entry name" value="Acyl_transferase_dom"/>
</dbReference>
<dbReference type="InterPro" id="IPR013968">
    <property type="entry name" value="PKS_KR"/>
</dbReference>
<dbReference type="SUPFAM" id="SSF51735">
    <property type="entry name" value="NAD(P)-binding Rossmann-fold domains"/>
    <property type="match status" value="1"/>
</dbReference>
<dbReference type="Proteomes" id="UP000192418">
    <property type="component" value="Unassembled WGS sequence"/>
</dbReference>
<feature type="active site" description="Proton donor; for dehydratase activity" evidence="4">
    <location>
        <position position="3808"/>
    </location>
</feature>
<keyword evidence="3" id="KW-0808">Transferase</keyword>
<dbReference type="GO" id="GO:0005886">
    <property type="term" value="C:plasma membrane"/>
    <property type="evidence" value="ECO:0007669"/>
    <property type="project" value="TreeGrafter"/>
</dbReference>
<dbReference type="SUPFAM" id="SSF52151">
    <property type="entry name" value="FabD/lysophospholipase-like"/>
    <property type="match status" value="1"/>
</dbReference>
<evidence type="ECO:0000259" key="6">
    <source>
        <dbReference type="PROSITE" id="PS50075"/>
    </source>
</evidence>
<dbReference type="SMART" id="SM00827">
    <property type="entry name" value="PKS_AT"/>
    <property type="match status" value="1"/>
</dbReference>
<feature type="region of interest" description="Disordered" evidence="5">
    <location>
        <begin position="3018"/>
        <end position="3070"/>
    </location>
</feature>
<dbReference type="Pfam" id="PF08659">
    <property type="entry name" value="KR"/>
    <property type="match status" value="1"/>
</dbReference>
<feature type="region of interest" description="Disordered" evidence="5">
    <location>
        <begin position="2782"/>
        <end position="2821"/>
    </location>
</feature>
<dbReference type="Gene3D" id="3.30.70.250">
    <property type="entry name" value="Malonyl-CoA ACP transacylase, ACP-binding"/>
    <property type="match status" value="1"/>
</dbReference>
<dbReference type="SUPFAM" id="SSF53901">
    <property type="entry name" value="Thiolase-like"/>
    <property type="match status" value="4"/>
</dbReference>
<dbReference type="SUPFAM" id="SSF51412">
    <property type="entry name" value="Inosine monophosphate dehydrogenase (IMPDH)"/>
    <property type="match status" value="1"/>
</dbReference>
<dbReference type="Gene3D" id="1.10.1200.10">
    <property type="entry name" value="ACP-like"/>
    <property type="match status" value="3"/>
</dbReference>
<dbReference type="InterPro" id="IPR016035">
    <property type="entry name" value="Acyl_Trfase/lysoPLipase"/>
</dbReference>
<name>A0A1W2BJ05_9BACT</name>
<evidence type="ECO:0000256" key="1">
    <source>
        <dbReference type="ARBA" id="ARBA00022450"/>
    </source>
</evidence>
<feature type="region of interest" description="Disordered" evidence="5">
    <location>
        <begin position="1634"/>
        <end position="1678"/>
    </location>
</feature>
<dbReference type="PROSITE" id="PS00606">
    <property type="entry name" value="KS3_1"/>
    <property type="match status" value="2"/>
</dbReference>
<dbReference type="InterPro" id="IPR014031">
    <property type="entry name" value="Ketoacyl_synth_C"/>
</dbReference>
<keyword evidence="1" id="KW-0596">Phosphopantetheine</keyword>
<dbReference type="InterPro" id="IPR013785">
    <property type="entry name" value="Aldolase_TIM"/>
</dbReference>
<feature type="domain" description="Ketosynthase family 3 (KS3)" evidence="7">
    <location>
        <begin position="1176"/>
        <end position="1621"/>
    </location>
</feature>
<feature type="region of interest" description="N-terminal hotdog fold" evidence="4">
    <location>
        <begin position="3598"/>
        <end position="3730"/>
    </location>
</feature>
<feature type="active site" description="Proton acceptor; for dehydratase activity" evidence="4">
    <location>
        <position position="3629"/>
    </location>
</feature>
<dbReference type="RefSeq" id="WP_084068660.1">
    <property type="nucleotide sequence ID" value="NZ_FWXY01000008.1"/>
</dbReference>
<dbReference type="PROSITE" id="PS52004">
    <property type="entry name" value="KS3_2"/>
    <property type="match status" value="3"/>
</dbReference>
<dbReference type="InterPro" id="IPR009081">
    <property type="entry name" value="PP-bd_ACP"/>
</dbReference>
<dbReference type="InterPro" id="IPR057326">
    <property type="entry name" value="KR_dom"/>
</dbReference>
<dbReference type="PROSITE" id="PS52019">
    <property type="entry name" value="PKS_MFAS_DH"/>
    <property type="match status" value="1"/>
</dbReference>
<proteinExistence type="predicted"/>
<dbReference type="Pfam" id="PF02801">
    <property type="entry name" value="Ketoacyl-synt_C"/>
    <property type="match status" value="3"/>
</dbReference>
<dbReference type="InterPro" id="IPR036291">
    <property type="entry name" value="NAD(P)-bd_dom_sf"/>
</dbReference>
<sequence>MLTRILNSKLPLMVYNPTKIFSLTFFTEIFRSGALPVFDAEFMPESEIIHGAKQLEKEGILFGLRVVAPGDTLIDTLRELHLDYLDILIIPVEKENGGITFSGFGDTKLVLEVKDININDTIETLDPHALILKGNEAGGRVSSYSSFILMQWYLKNSNRPVFIHGGVGQNTASGMFAAGVSGVVLDSQLWLADESPVADNFKALLGNLDESDSIEVTTGPDFIIRVFAKLGTKIARELKEKAILWSDRDNARELLYRELEKELTALDDADASAIQSLFFLGQDALFAKSFKKISKSVKEIIPTFFKEIGKQLQCVDQFDPVVPDSPLAKEHGTSLPLIQGPMANISDNAEFASMVLKAGALPFMAVGSLPDFLAEPMLKKGAKEVKNFGAGLVGIEAFNPAIAKHMDMVKEYKVPFALFAGGIPSQIIELEKAGTKTYLHTPSVSMLKNAMENGCTRFIFEGKEAGGHVGSLSSLVLWDAAITRLLEDTKVDLSGISLIFAGGISTCFASWFISGMGAALAARGAKVGIQVGSAYLFTEEIIGTGAMKKRYQEILCKQDKTVVIGTSVGLASRTAPTEFARMTVELEKEMIKQGKPLTERKRAFEKNNIGSLLIGAKGYLPDFKRPGEEFYTRFDDAAQEEKGNFLVGDSLAYFNKTLTIPQVHGRYFNAKDTLYRNLGKLEVFSSPKNRLNDEIAIVGMGCILPGANDPEALWDNIMGKRYAIKEMPDDRIRKDLYYDADKSAEDKSYTMLAGLVEDYRFDQERFGYNDDKAAKLSKSQKILLEAAYQAVEDAGYLNDDLSFACEDPQRTAVIIATCLGNELGNELQLKYHFPEVVSMLRKLPEFAALTETEKTDLVEHLRVGMEGNNPGYDPVHGILLNIEASRVARHLGIRGPNYIVDAACASSFTALDAGVGELLSGDRDQVIVGGVNTHLAPESFIGFCKMGALSADGSFPFDERANGFILGEGAAVFVLKRMKDALRDGDTIHAVIKGIGSSSDGRGKSIAAPNVNGQLLALKRCFENMAPRVTPDDVSFVEAHGTSTIMGDQAELETLKQVYSTSKTGVSSVKSQIGHLLGGAGAAGLVKAVQAVKKGVLPPNANFERLSPNHDLKNSEIYIIESSEPWVEPDNKTRKAGVSSYGFGGINYHIVIEEFNNTYTPLGRDIFTDPSYDFNDDRIVIAGLGVRLPGAPDVNHFWDALKEGKKQLSSIPEATFDNAAYAELDQKSNYYLPMIQAGVIQDFKFNNIKYRMPPTTVRSLERGQLLGLDAADEAISSCGLDKLLSPGNKTGVILGTIAGERQNKNILRVRKELLGEIIENSGSEKGKNIARALVDAIRERIPENNEDTTPGLLSNIISGRIANHFGLNGANYVIDASCASAVMAINNATRSLAFKDLDFVLAGGVDANLYPVVLTAFKRLGLLSGTTARFFDDRADGYSMGEGAAVHVLTTRKKAKEAGMEILGEINHCTVKSSVPDHLLAPSEHTFVSTINECYKESGILKKELKHLDLFAFSNILGDMVEKQVAEKCFTHDLSCGNVKTQFGYFKAANPAVAMAKLILMNKNRTLLPFRFLDKEHTTLKNGTMLNPVEEITPVSPREPMRFAFNVNGIGGNHCHVIISPLPSMLQQKARAVAETSKIETPSSPVPVPAAAASGGPGATTPSRPATPPPVATRMKPAAGPAPFPTDGKHQKMVALLSGQGAQAPGMMKELYDSDPDIRNTMDRGEEIFVEQRGYSLLEMMFGEDNRLNLTENTQPAVFLSSAALFDRLHARGFEPDFFIGHSVGEYTALFCSGMLNFDDAMRLLLKRADLMKEAAEKHPGGIMVVFRNEKETGTFIRQSGIQDIYITNKNSENQTAVSGKNPAIDAFCEYLTSQNIIYKKLNLSAAFHTPLLQEAAEKLRDYLATITFNETNFGRVISNVTARPYPENRREVKDLLAKQITSPVEFIRSIEYVYESGRTHYIEIGPGRLLANLLKNINIVHFQSMVTVDRRQGEATSFETCKKYLASYSSIFTRQRDERQLILPKGATSAPATATPATAPVPVSLDDDFSAFKSRNNALAEKLLYEEFRRQKREAAMDALERFDFDTDSIVISGVSVGLPGKARRVFAQDNFDRILEGTNFIEPLSMEDKKRITDKNITRLFKQPDGNARFVEITRTEDVIQLAGQLGYFSLTDEYGIKAQYDVSMALAVAAGIEALKDAGIPLVMQYKEASSGEGKMIPNGFALPQEMQDDTGVIITSLWPSNETLLNEMERYLYDRFYLKPYEEFENIYFYLMENVKEMGVKEKITDWFFKIKGSKRENFGTYKFDRNFLMNACPLGSAHLAQIIRAKGPNTLLSSACASTTQAIGVAEDWIRVGRCKRVIVIGGENATSEAQNQWVGSGFLALGAATVKKRVSEAAKPFDSDRNGTIVGAGAVGLVIEKSDRVKARGMNGQAEILGTHMANSAYHTFNIDVPHMAREMTRFINRMEQQHRITKSEYAKKLLFMSHETYTPARGGSADAEVTALKTAFEEYLNHICISNTKGFTGHTLGAAIEDVVMVKALQKRKAPPIANLTSIPDHFKALNFSSKKAIQSEYGLHLAAGFGSHFAFLLIKRIEENTFDNNPEYTRWLQRVSGAVNPELKVIDNTLCVVPGPGGALPQSAPGEQPRLPKAMSMPEAASSASDISGEDKAPAAAIPEKATASMASESAAAPSEAAPAPAPSAGPGALDKIKEIIAEQTGYTTDMLEDTLDLEADLGIDTVKQVEIFAKAAGHFGFPVPEDLKLRDLNTIAKLADYINTKAAPQGPDTPPSGGTNAPGAAGGTSPAAVAPAAAPTGGGDASVAAGALEKVKEIIAEQTGYTTDMLEDTLDLEADLGIDTVKQVEIFAKAAGHFGFPVPEDLKLRDLNTIAKLADYINTKAAPQGPDTPPSGGTDAPGAAGGTSPAAVAPAAAPTGGATASVAAGALEKVKEIIAEQTGYTTDMLEDTLDLEADLGIDTVKQVEIFAKAAGHFGFPVPEDLKLRDLNTIAKLADYINTKAAPQEPDTPPSGDDGPSGATPGGSGGPSGDTKGASGPDRTDPATGTFGAKGVKTSDIKRLVPVIKAVPVPGTEAMDMAGKTVVMTLDNAGFAQKTAAFLGKKTRIIGVGADKNSGGFCDEFISMDLSSENAIKEGVAQIIQNRGEIHGFLHLAPLDLCFPEIAGAGLSGVDHVHAFFHLMKALFNELNKKDRFVAALSLESVVFPHDKTFKSRIEPCFAGISGMMKSLVKEMPHTRVKMVDFSCPDFSTAHDEIIGQFFQEITSGDTRVETGYRDGEKHIIKLDEQAPNDMEENLIKEGDTVVVTGGARGITFEILKQVVATRKTNLVILARSPIDTLDSKFLDPGATPATIMAGLRDSMPGAKPVALKNETDRIMAIRASRENLDVLRSQGVSVTYLACDVANRDAVEKALSGIDRVDGFIHAAGLEESMPFEKKAYDSFVRVFNTKVKGCRNVMAALEGKQVQYYIGFSSVTAKFGNEGQADYTAANDMLAKILFKAQTEQENITCKIMDWTAWSGAGMATRDTVKKVLTERGLKFLPLEEGIDFFMDELSDTVTTEVVITGLDEAFDRDGLLTVAPFLDKKTKTEEVKTVFSRHLSIERDRFLLDHAMEGTPIFLGATGVETMAEAAMASREKPGHLTRVSDFSIPYGIKLLQNRPKSILVSAEAVDNDPHAWNCTITSQFINPAGVAMGDPKLHYKARFMVMDMPLPGEKRSIPQFTPVGNSKELANQIYHPQRLFMDDLFRSIHDILSFDGKTLVSLLSYTSDAPFFNYGGEPEFLTDVVLLDGMFQTGGAFEFFTDSCVVLPYKIGTLEFMARGVKNTNYLCFTTRTASNDETDTYAMDLVDETGNFLMKLRDFEMVKLHKLTPEHTISKKIIEK</sequence>
<dbReference type="InterPro" id="IPR001227">
    <property type="entry name" value="Ac_transferase_dom_sf"/>
</dbReference>
<dbReference type="PROSITE" id="PS50075">
    <property type="entry name" value="CARRIER"/>
    <property type="match status" value="3"/>
</dbReference>
<dbReference type="Pfam" id="PF03060">
    <property type="entry name" value="NMO"/>
    <property type="match status" value="1"/>
</dbReference>
<feature type="compositionally biased region" description="Low complexity" evidence="5">
    <location>
        <begin position="2674"/>
        <end position="2707"/>
    </location>
</feature>
<feature type="domain" description="Ketosynthase family 3 (KS3)" evidence="7">
    <location>
        <begin position="2088"/>
        <end position="2596"/>
    </location>
</feature>
<dbReference type="Pfam" id="PF00698">
    <property type="entry name" value="Acyl_transf_1"/>
    <property type="match status" value="1"/>
</dbReference>
<reference evidence="9 10" key="1">
    <citation type="submission" date="2017-04" db="EMBL/GenBank/DDBJ databases">
        <authorList>
            <person name="Afonso C.L."/>
            <person name="Miller P.J."/>
            <person name="Scott M.A."/>
            <person name="Spackman E."/>
            <person name="Goraichik I."/>
            <person name="Dimitrov K.M."/>
            <person name="Suarez D.L."/>
            <person name="Swayne D.E."/>
        </authorList>
    </citation>
    <scope>NUCLEOTIDE SEQUENCE [LARGE SCALE GENOMIC DNA]</scope>
    <source>
        <strain evidence="9 10">DSM 3385</strain>
    </source>
</reference>
<dbReference type="GO" id="GO:0004315">
    <property type="term" value="F:3-oxoacyl-[acyl-carrier-protein] synthase activity"/>
    <property type="evidence" value="ECO:0007669"/>
    <property type="project" value="InterPro"/>
</dbReference>
<feature type="compositionally biased region" description="Low complexity" evidence="5">
    <location>
        <begin position="2911"/>
        <end position="2934"/>
    </location>
</feature>
<dbReference type="EMBL" id="FWXY01000008">
    <property type="protein sequence ID" value="SMC72894.1"/>
    <property type="molecule type" value="Genomic_DNA"/>
</dbReference>
<dbReference type="SUPFAM" id="SSF55048">
    <property type="entry name" value="Probable ACP-binding domain of malonyl-CoA ACP transacylase"/>
    <property type="match status" value="1"/>
</dbReference>
<dbReference type="GO" id="GO:0004312">
    <property type="term" value="F:fatty acid synthase activity"/>
    <property type="evidence" value="ECO:0007669"/>
    <property type="project" value="TreeGrafter"/>
</dbReference>
<dbReference type="PANTHER" id="PTHR43775:SF37">
    <property type="entry name" value="SI:DKEY-61P9.11"/>
    <property type="match status" value="1"/>
</dbReference>
<dbReference type="GO" id="GO:0071770">
    <property type="term" value="P:DIM/DIP cell wall layer assembly"/>
    <property type="evidence" value="ECO:0007669"/>
    <property type="project" value="TreeGrafter"/>
</dbReference>
<feature type="region of interest" description="C-terminal hotdog fold" evidence="4">
    <location>
        <begin position="3745"/>
        <end position="3891"/>
    </location>
</feature>
<dbReference type="Gene3D" id="3.40.366.10">
    <property type="entry name" value="Malonyl-Coenzyme A Acyl Carrier Protein, domain 2"/>
    <property type="match status" value="1"/>
</dbReference>
<feature type="compositionally biased region" description="Low complexity" evidence="5">
    <location>
        <begin position="1649"/>
        <end position="1664"/>
    </location>
</feature>
<feature type="domain" description="Carrier" evidence="6">
    <location>
        <begin position="2707"/>
        <end position="2783"/>
    </location>
</feature>
<dbReference type="Gene3D" id="3.10.129.110">
    <property type="entry name" value="Polyketide synthase dehydratase"/>
    <property type="match status" value="1"/>
</dbReference>
<feature type="compositionally biased region" description="Low complexity" evidence="5">
    <location>
        <begin position="2654"/>
        <end position="2665"/>
    </location>
</feature>
<evidence type="ECO:0000313" key="9">
    <source>
        <dbReference type="EMBL" id="SMC72894.1"/>
    </source>
</evidence>
<evidence type="ECO:0000259" key="8">
    <source>
        <dbReference type="PROSITE" id="PS52019"/>
    </source>
</evidence>
<feature type="compositionally biased region" description="Low complexity" evidence="5">
    <location>
        <begin position="2792"/>
        <end position="2816"/>
    </location>
</feature>
<feature type="region of interest" description="Disordered" evidence="5">
    <location>
        <begin position="2901"/>
        <end position="2934"/>
    </location>
</feature>
<dbReference type="GO" id="GO:0006633">
    <property type="term" value="P:fatty acid biosynthetic process"/>
    <property type="evidence" value="ECO:0007669"/>
    <property type="project" value="InterPro"/>
</dbReference>
<dbReference type="SUPFAM" id="SSF47336">
    <property type="entry name" value="ACP-like"/>
    <property type="match status" value="3"/>
</dbReference>
<feature type="region of interest" description="Disordered" evidence="5">
    <location>
        <begin position="2637"/>
        <end position="2707"/>
    </location>
</feature>
<dbReference type="Gene3D" id="3.20.20.70">
    <property type="entry name" value="Aldolase class I"/>
    <property type="match status" value="2"/>
</dbReference>
<dbReference type="OrthoDB" id="5476655at2"/>
<dbReference type="Gene3D" id="3.40.47.10">
    <property type="match status" value="4"/>
</dbReference>
<dbReference type="Gene3D" id="3.40.50.720">
    <property type="entry name" value="NAD(P)-binding Rossmann-like Domain"/>
    <property type="match status" value="1"/>
</dbReference>
<feature type="domain" description="Ketosynthase family 3 (KS3)" evidence="7">
    <location>
        <begin position="692"/>
        <end position="1154"/>
    </location>
</feature>
<evidence type="ECO:0000256" key="5">
    <source>
        <dbReference type="SAM" id="MobiDB-lite"/>
    </source>
</evidence>
<dbReference type="Pfam" id="PF00109">
    <property type="entry name" value="ketoacyl-synt"/>
    <property type="match status" value="3"/>
</dbReference>
<organism evidence="9 10">
    <name type="scientific">Desulfocicer vacuolatum DSM 3385</name>
    <dbReference type="NCBI Taxonomy" id="1121400"/>
    <lineage>
        <taxon>Bacteria</taxon>
        <taxon>Pseudomonadati</taxon>
        <taxon>Thermodesulfobacteriota</taxon>
        <taxon>Desulfobacteria</taxon>
        <taxon>Desulfobacterales</taxon>
        <taxon>Desulfobacteraceae</taxon>
        <taxon>Desulfocicer</taxon>
    </lineage>
</organism>
<keyword evidence="2" id="KW-0597">Phosphoprotein</keyword>
<evidence type="ECO:0000256" key="4">
    <source>
        <dbReference type="PROSITE-ProRule" id="PRU01363"/>
    </source>
</evidence>
<dbReference type="InterPro" id="IPR020841">
    <property type="entry name" value="PKS_Beta-ketoAc_synthase_dom"/>
</dbReference>
<dbReference type="GO" id="GO:0005737">
    <property type="term" value="C:cytoplasm"/>
    <property type="evidence" value="ECO:0007669"/>
    <property type="project" value="TreeGrafter"/>
</dbReference>
<feature type="compositionally biased region" description="Low complexity" evidence="5">
    <location>
        <begin position="3030"/>
        <end position="3039"/>
    </location>
</feature>
<dbReference type="InterPro" id="IPR016039">
    <property type="entry name" value="Thiolase-like"/>
</dbReference>
<dbReference type="InterPro" id="IPR042104">
    <property type="entry name" value="PKS_dehydratase_sf"/>
</dbReference>
<dbReference type="CDD" id="cd00833">
    <property type="entry name" value="PKS"/>
    <property type="match status" value="2"/>
</dbReference>
<dbReference type="CDD" id="cd08953">
    <property type="entry name" value="KR_2_SDR_x"/>
    <property type="match status" value="1"/>
</dbReference>
<protein>
    <submittedName>
        <fullName evidence="9">Malonyl CoA-acyl carrier protein transacylase</fullName>
    </submittedName>
</protein>
<dbReference type="InterPro" id="IPR016036">
    <property type="entry name" value="Malonyl_transacylase_ACP-bd"/>
</dbReference>
<dbReference type="STRING" id="1121400.SAMN02746065_108131"/>
<accession>A0A1W2BJ05</accession>
<dbReference type="InterPro" id="IPR049900">
    <property type="entry name" value="PKS_mFAS_DH"/>
</dbReference>
<dbReference type="Pfam" id="PF00550">
    <property type="entry name" value="PP-binding"/>
    <property type="match status" value="3"/>
</dbReference>